<dbReference type="PANTHER" id="PTHR45586">
    <property type="entry name" value="TPR REPEAT-CONTAINING PROTEIN PA4667"/>
    <property type="match status" value="1"/>
</dbReference>
<feature type="domain" description="Outer membrane lipoprotein BamD-like" evidence="8">
    <location>
        <begin position="151"/>
        <end position="316"/>
    </location>
</feature>
<gene>
    <name evidence="9" type="ORF">COW11_06330</name>
</gene>
<protein>
    <recommendedName>
        <fullName evidence="8">Outer membrane lipoprotein BamD-like domain-containing protein</fullName>
    </recommendedName>
</protein>
<sequence>MKKTVVKILAFMLFLFIFAEPAGAFWVWTPKTKKWENPKQAPKDTPKSQFEFAMSFFNAPNYKRAQAEFRRLLKAYPNSEFAPEAQYYVGLCYQKEEQYYQAFESYQKVIEAYPYSERVDKIIAEQFDIGKLFYDGYKSKLFGLAILPSTDKAVEIFEKIVENSAYGKYADSAQYYLGLSYKKMGQHKEAIDAFQKLLDEYPQSKLAEEAKFQIGQCYMKAAPKPGYDQANTEESIREFKELVESNPEGEKTTDAVKILDKLKEKKAESIYSTAKFYERISKFNSAQLYYKQILNEYPKTTWAVKALERLEILKNKRKIK</sequence>
<evidence type="ECO:0000256" key="5">
    <source>
        <dbReference type="ARBA" id="ARBA00023237"/>
    </source>
</evidence>
<evidence type="ECO:0000259" key="8">
    <source>
        <dbReference type="Pfam" id="PF13525"/>
    </source>
</evidence>
<feature type="repeat" description="TPR" evidence="6">
    <location>
        <begin position="83"/>
        <end position="116"/>
    </location>
</feature>
<dbReference type="NCBIfam" id="TIGR03302">
    <property type="entry name" value="OM_YfiO"/>
    <property type="match status" value="1"/>
</dbReference>
<feature type="signal peptide" evidence="7">
    <location>
        <begin position="1"/>
        <end position="24"/>
    </location>
</feature>
<keyword evidence="2" id="KW-0677">Repeat</keyword>
<feature type="chain" id="PRO_5014394888" description="Outer membrane lipoprotein BamD-like domain-containing protein" evidence="7">
    <location>
        <begin position="25"/>
        <end position="320"/>
    </location>
</feature>
<keyword evidence="1 7" id="KW-0732">Signal</keyword>
<feature type="repeat" description="TPR" evidence="6">
    <location>
        <begin position="171"/>
        <end position="204"/>
    </location>
</feature>
<dbReference type="InterPro" id="IPR017689">
    <property type="entry name" value="BamD"/>
</dbReference>
<dbReference type="InterPro" id="IPR051012">
    <property type="entry name" value="CellSynth/LPSAsmb/PSIAsmb"/>
</dbReference>
<name>A0A2J0LDA2_9BACT</name>
<keyword evidence="5" id="KW-0998">Cell outer membrane</keyword>
<evidence type="ECO:0000256" key="3">
    <source>
        <dbReference type="ARBA" id="ARBA00022803"/>
    </source>
</evidence>
<proteinExistence type="predicted"/>
<keyword evidence="4" id="KW-0472">Membrane</keyword>
<evidence type="ECO:0000256" key="4">
    <source>
        <dbReference type="ARBA" id="ARBA00023136"/>
    </source>
</evidence>
<dbReference type="InterPro" id="IPR011990">
    <property type="entry name" value="TPR-like_helical_dom_sf"/>
</dbReference>
<dbReference type="Gene3D" id="1.25.40.10">
    <property type="entry name" value="Tetratricopeptide repeat domain"/>
    <property type="match status" value="2"/>
</dbReference>
<dbReference type="Pfam" id="PF13525">
    <property type="entry name" value="YfiO"/>
    <property type="match status" value="1"/>
</dbReference>
<evidence type="ECO:0000256" key="6">
    <source>
        <dbReference type="PROSITE-ProRule" id="PRU00339"/>
    </source>
</evidence>
<dbReference type="PANTHER" id="PTHR45586:SF1">
    <property type="entry name" value="LIPOPOLYSACCHARIDE ASSEMBLY PROTEIN B"/>
    <property type="match status" value="1"/>
</dbReference>
<organism evidence="9 10">
    <name type="scientific">Candidatus Taenaricola geysiri</name>
    <dbReference type="NCBI Taxonomy" id="1974752"/>
    <lineage>
        <taxon>Bacteria</taxon>
        <taxon>Pseudomonadati</taxon>
        <taxon>Candidatus Omnitrophota</taxon>
        <taxon>Candidatus Taenaricola</taxon>
    </lineage>
</organism>
<evidence type="ECO:0000256" key="2">
    <source>
        <dbReference type="ARBA" id="ARBA00022737"/>
    </source>
</evidence>
<reference evidence="9 10" key="1">
    <citation type="submission" date="2017-09" db="EMBL/GenBank/DDBJ databases">
        <title>Depth-based differentiation of microbial function through sediment-hosted aquifers and enrichment of novel symbionts in the deep terrestrial subsurface.</title>
        <authorList>
            <person name="Probst A.J."/>
            <person name="Ladd B."/>
            <person name="Jarett J.K."/>
            <person name="Geller-Mcgrath D.E."/>
            <person name="Sieber C.M."/>
            <person name="Emerson J.B."/>
            <person name="Anantharaman K."/>
            <person name="Thomas B.C."/>
            <person name="Malmstrom R."/>
            <person name="Stieglmeier M."/>
            <person name="Klingl A."/>
            <person name="Woyke T."/>
            <person name="Ryan C.M."/>
            <person name="Banfield J.F."/>
        </authorList>
    </citation>
    <scope>NUCLEOTIDE SEQUENCE [LARGE SCALE GENOMIC DNA]</scope>
    <source>
        <strain evidence="9">CG12_big_fil_rev_8_21_14_0_65_43_15</strain>
    </source>
</reference>
<dbReference type="Pfam" id="PF13432">
    <property type="entry name" value="TPR_16"/>
    <property type="match status" value="1"/>
</dbReference>
<dbReference type="InterPro" id="IPR039565">
    <property type="entry name" value="BamD-like"/>
</dbReference>
<dbReference type="AlphaFoldDB" id="A0A2J0LDA2"/>
<accession>A0A2J0LDA2</accession>
<keyword evidence="3 6" id="KW-0802">TPR repeat</keyword>
<dbReference type="Proteomes" id="UP000231267">
    <property type="component" value="Unassembled WGS sequence"/>
</dbReference>
<dbReference type="SUPFAM" id="SSF48452">
    <property type="entry name" value="TPR-like"/>
    <property type="match status" value="1"/>
</dbReference>
<dbReference type="EMBL" id="PFGP01000139">
    <property type="protein sequence ID" value="PIW65845.1"/>
    <property type="molecule type" value="Genomic_DNA"/>
</dbReference>
<dbReference type="SMART" id="SM00028">
    <property type="entry name" value="TPR"/>
    <property type="match status" value="4"/>
</dbReference>
<evidence type="ECO:0000313" key="10">
    <source>
        <dbReference type="Proteomes" id="UP000231267"/>
    </source>
</evidence>
<dbReference type="PROSITE" id="PS50005">
    <property type="entry name" value="TPR"/>
    <property type="match status" value="3"/>
</dbReference>
<dbReference type="InterPro" id="IPR019734">
    <property type="entry name" value="TPR_rpt"/>
</dbReference>
<evidence type="ECO:0000313" key="9">
    <source>
        <dbReference type="EMBL" id="PIW65845.1"/>
    </source>
</evidence>
<evidence type="ECO:0000256" key="1">
    <source>
        <dbReference type="ARBA" id="ARBA00022729"/>
    </source>
</evidence>
<comment type="caution">
    <text evidence="9">The sequence shown here is derived from an EMBL/GenBank/DDBJ whole genome shotgun (WGS) entry which is preliminary data.</text>
</comment>
<evidence type="ECO:0000256" key="7">
    <source>
        <dbReference type="SAM" id="SignalP"/>
    </source>
</evidence>
<feature type="repeat" description="TPR" evidence="6">
    <location>
        <begin position="46"/>
        <end position="79"/>
    </location>
</feature>